<gene>
    <name evidence="15" type="primary">ass1</name>
    <name evidence="15" type="ORF">Anas_11534</name>
</gene>
<dbReference type="GO" id="GO:0000053">
    <property type="term" value="P:argininosuccinate metabolic process"/>
    <property type="evidence" value="ECO:0007669"/>
    <property type="project" value="TreeGrafter"/>
</dbReference>
<dbReference type="Proteomes" id="UP000326759">
    <property type="component" value="Unassembled WGS sequence"/>
</dbReference>
<evidence type="ECO:0000256" key="2">
    <source>
        <dbReference type="ARBA" id="ARBA00005154"/>
    </source>
</evidence>
<dbReference type="InterPro" id="IPR048267">
    <property type="entry name" value="Arginosuc_syn_N"/>
</dbReference>
<feature type="transmembrane region" description="Helical" evidence="13">
    <location>
        <begin position="12"/>
        <end position="32"/>
    </location>
</feature>
<evidence type="ECO:0000256" key="12">
    <source>
        <dbReference type="ARBA" id="ARBA00049077"/>
    </source>
</evidence>
<dbReference type="GO" id="GO:0006526">
    <property type="term" value="P:L-arginine biosynthetic process"/>
    <property type="evidence" value="ECO:0007669"/>
    <property type="project" value="UniProtKB-UniPathway"/>
</dbReference>
<evidence type="ECO:0000256" key="10">
    <source>
        <dbReference type="ARBA" id="ARBA00022840"/>
    </source>
</evidence>
<dbReference type="Pfam" id="PF00764">
    <property type="entry name" value="Arginosuc_synth"/>
    <property type="match status" value="1"/>
</dbReference>
<evidence type="ECO:0000256" key="9">
    <source>
        <dbReference type="ARBA" id="ARBA00022741"/>
    </source>
</evidence>
<dbReference type="Gene3D" id="3.40.50.620">
    <property type="entry name" value="HUPs"/>
    <property type="match status" value="1"/>
</dbReference>
<keyword evidence="7" id="KW-0436">Ligase</keyword>
<evidence type="ECO:0000256" key="8">
    <source>
        <dbReference type="ARBA" id="ARBA00022605"/>
    </source>
</evidence>
<dbReference type="PANTHER" id="PTHR11587:SF2">
    <property type="entry name" value="ARGININOSUCCINATE SYNTHASE"/>
    <property type="match status" value="1"/>
</dbReference>
<dbReference type="UniPathway" id="UPA00158">
    <property type="reaction ID" value="UER00272"/>
</dbReference>
<keyword evidence="6" id="KW-0055">Arginine biosynthesis</keyword>
<dbReference type="GO" id="GO:0004055">
    <property type="term" value="F:argininosuccinate synthase activity"/>
    <property type="evidence" value="ECO:0007669"/>
    <property type="project" value="UniProtKB-EC"/>
</dbReference>
<evidence type="ECO:0000259" key="14">
    <source>
        <dbReference type="Pfam" id="PF00764"/>
    </source>
</evidence>
<comment type="catalytic activity">
    <reaction evidence="12">
        <text>L-citrulline + L-aspartate + ATP = 2-(N(omega)-L-arginino)succinate + AMP + diphosphate + H(+)</text>
        <dbReference type="Rhea" id="RHEA:10932"/>
        <dbReference type="ChEBI" id="CHEBI:15378"/>
        <dbReference type="ChEBI" id="CHEBI:29991"/>
        <dbReference type="ChEBI" id="CHEBI:30616"/>
        <dbReference type="ChEBI" id="CHEBI:33019"/>
        <dbReference type="ChEBI" id="CHEBI:57472"/>
        <dbReference type="ChEBI" id="CHEBI:57743"/>
        <dbReference type="ChEBI" id="CHEBI:456215"/>
        <dbReference type="EC" id="6.3.4.5"/>
    </reaction>
</comment>
<dbReference type="OrthoDB" id="1688907at2759"/>
<keyword evidence="9" id="KW-0547">Nucleotide-binding</keyword>
<dbReference type="UniPathway" id="UPA00068">
    <property type="reaction ID" value="UER00113"/>
</dbReference>
<dbReference type="InterPro" id="IPR018223">
    <property type="entry name" value="Arginosuc_synth_CS"/>
</dbReference>
<dbReference type="Gene3D" id="3.90.1260.10">
    <property type="entry name" value="Argininosuccinate synthetase, chain A, domain 2"/>
    <property type="match status" value="1"/>
</dbReference>
<comment type="caution">
    <text evidence="15">The sequence shown here is derived from an EMBL/GenBank/DDBJ whole genome shotgun (WGS) entry which is preliminary data.</text>
</comment>
<dbReference type="AlphaFoldDB" id="A0A5N5T9F3"/>
<keyword evidence="13" id="KW-0472">Membrane</keyword>
<evidence type="ECO:0000256" key="7">
    <source>
        <dbReference type="ARBA" id="ARBA00022598"/>
    </source>
</evidence>
<dbReference type="GO" id="GO:0000050">
    <property type="term" value="P:urea cycle"/>
    <property type="evidence" value="ECO:0007669"/>
    <property type="project" value="UniProtKB-UniPathway"/>
</dbReference>
<dbReference type="InterPro" id="IPR001518">
    <property type="entry name" value="Arginosuc_synth"/>
</dbReference>
<dbReference type="PROSITE" id="PS00565">
    <property type="entry name" value="ARGININOSUCCIN_SYN_2"/>
    <property type="match status" value="1"/>
</dbReference>
<evidence type="ECO:0000313" key="15">
    <source>
        <dbReference type="EMBL" id="KAB7502678.1"/>
    </source>
</evidence>
<dbReference type="FunFam" id="3.40.50.620:FF:000019">
    <property type="entry name" value="Argininosuccinate synthase"/>
    <property type="match status" value="1"/>
</dbReference>
<comment type="pathway">
    <text evidence="1">Amino-acid biosynthesis; L-arginine biosynthesis; L-arginine from L-ornithine and carbamoyl phosphate: step 2/3.</text>
</comment>
<dbReference type="InterPro" id="IPR014729">
    <property type="entry name" value="Rossmann-like_a/b/a_fold"/>
</dbReference>
<evidence type="ECO:0000256" key="13">
    <source>
        <dbReference type="SAM" id="Phobius"/>
    </source>
</evidence>
<keyword evidence="16" id="KW-1185">Reference proteome</keyword>
<keyword evidence="5" id="KW-0835">Urea cycle</keyword>
<sequence length="284" mass="32285">MERKSHSSAKRGTVILAYSGGLDTSCILVWLIEEGYDVIAFMADLGQKEDFEEARKKALKLGAKKVIIKDLQKELIEDFVWMAVKADLIYEDRYLLGTSLARPCIVRAIVNIADETDAGFVSHGATGKGNDQIRFELGIYALRPNLKSRGLYETPGLTILREAHLDLEALCMDREVRRIKAYISHKMADQVYNGFWFSPEFEYAKYCIDHSQENVTGQVQLKLYKGKAYIRSRSSPRSLYNQDLVSMDIQGNYEPSDASGFIRVNSLRLAEHRRVLNETQKLTS</sequence>
<dbReference type="SUPFAM" id="SSF52402">
    <property type="entry name" value="Adenine nucleotide alpha hydrolases-like"/>
    <property type="match status" value="1"/>
</dbReference>
<reference evidence="15 16" key="1">
    <citation type="journal article" date="2019" name="PLoS Biol.">
        <title>Sex chromosomes control vertical transmission of feminizing Wolbachia symbionts in an isopod.</title>
        <authorList>
            <person name="Becking T."/>
            <person name="Chebbi M.A."/>
            <person name="Giraud I."/>
            <person name="Moumen B."/>
            <person name="Laverre T."/>
            <person name="Caubet Y."/>
            <person name="Peccoud J."/>
            <person name="Gilbert C."/>
            <person name="Cordaux R."/>
        </authorList>
    </citation>
    <scope>NUCLEOTIDE SEQUENCE [LARGE SCALE GENOMIC DNA]</scope>
    <source>
        <strain evidence="15">ANa2</strain>
        <tissue evidence="15">Whole body excluding digestive tract and cuticle</tissue>
    </source>
</reference>
<evidence type="ECO:0000256" key="5">
    <source>
        <dbReference type="ARBA" id="ARBA00022436"/>
    </source>
</evidence>
<organism evidence="15 16">
    <name type="scientific">Armadillidium nasatum</name>
    <dbReference type="NCBI Taxonomy" id="96803"/>
    <lineage>
        <taxon>Eukaryota</taxon>
        <taxon>Metazoa</taxon>
        <taxon>Ecdysozoa</taxon>
        <taxon>Arthropoda</taxon>
        <taxon>Crustacea</taxon>
        <taxon>Multicrustacea</taxon>
        <taxon>Malacostraca</taxon>
        <taxon>Eumalacostraca</taxon>
        <taxon>Peracarida</taxon>
        <taxon>Isopoda</taxon>
        <taxon>Oniscidea</taxon>
        <taxon>Crinocheta</taxon>
        <taxon>Armadillidiidae</taxon>
        <taxon>Armadillidium</taxon>
    </lineage>
</organism>
<dbReference type="GO" id="GO:0005524">
    <property type="term" value="F:ATP binding"/>
    <property type="evidence" value="ECO:0007669"/>
    <property type="project" value="UniProtKB-KW"/>
</dbReference>
<dbReference type="EMBL" id="SEYY01006982">
    <property type="protein sequence ID" value="KAB7502678.1"/>
    <property type="molecule type" value="Genomic_DNA"/>
</dbReference>
<dbReference type="InterPro" id="IPR024074">
    <property type="entry name" value="AS_cat/multimer_dom_body"/>
</dbReference>
<feature type="domain" description="Arginosuccinate synthase-like N-terminal" evidence="14">
    <location>
        <begin position="14"/>
        <end position="147"/>
    </location>
</feature>
<name>A0A5N5T9F3_9CRUS</name>
<evidence type="ECO:0000313" key="16">
    <source>
        <dbReference type="Proteomes" id="UP000326759"/>
    </source>
</evidence>
<evidence type="ECO:0000256" key="1">
    <source>
        <dbReference type="ARBA" id="ARBA00004967"/>
    </source>
</evidence>
<accession>A0A5N5T9F3</accession>
<evidence type="ECO:0000256" key="3">
    <source>
        <dbReference type="ARBA" id="ARBA00012286"/>
    </source>
</evidence>
<dbReference type="GO" id="GO:0005737">
    <property type="term" value="C:cytoplasm"/>
    <property type="evidence" value="ECO:0007669"/>
    <property type="project" value="TreeGrafter"/>
</dbReference>
<dbReference type="EC" id="6.3.4.5" evidence="3"/>
<keyword evidence="10" id="KW-0067">ATP-binding</keyword>
<dbReference type="PANTHER" id="PTHR11587">
    <property type="entry name" value="ARGININOSUCCINATE SYNTHASE"/>
    <property type="match status" value="1"/>
</dbReference>
<evidence type="ECO:0000256" key="6">
    <source>
        <dbReference type="ARBA" id="ARBA00022571"/>
    </source>
</evidence>
<keyword evidence="13" id="KW-0812">Transmembrane</keyword>
<dbReference type="SUPFAM" id="SSF69864">
    <property type="entry name" value="Argininosuccinate synthetase, C-terminal domain"/>
    <property type="match status" value="1"/>
</dbReference>
<keyword evidence="8" id="KW-0028">Amino-acid biosynthesis</keyword>
<dbReference type="Gene3D" id="1.20.5.470">
    <property type="entry name" value="Single helix bin"/>
    <property type="match status" value="1"/>
</dbReference>
<protein>
    <recommendedName>
        <fullName evidence="4">Argininosuccinate synthase</fullName>
        <ecNumber evidence="3">6.3.4.5</ecNumber>
    </recommendedName>
    <alternativeName>
        <fullName evidence="11">Citrulline--aspartate ligase</fullName>
    </alternativeName>
</protein>
<dbReference type="PROSITE" id="PS00564">
    <property type="entry name" value="ARGININOSUCCIN_SYN_1"/>
    <property type="match status" value="1"/>
</dbReference>
<keyword evidence="13" id="KW-1133">Transmembrane helix</keyword>
<comment type="pathway">
    <text evidence="2">Nitrogen metabolism; urea cycle; (N(omega)-L-arginino)succinate from L-aspartate and L-citrulline: step 1/1.</text>
</comment>
<proteinExistence type="predicted"/>
<evidence type="ECO:0000256" key="11">
    <source>
        <dbReference type="ARBA" id="ARBA00029916"/>
    </source>
</evidence>
<evidence type="ECO:0000256" key="4">
    <source>
        <dbReference type="ARBA" id="ARBA00014810"/>
    </source>
</evidence>